<dbReference type="RefSeq" id="XP_002912107.1">
    <property type="nucleotide sequence ID" value="XM_002912061.1"/>
</dbReference>
<accession>D6RK58</accession>
<gene>
    <name evidence="1" type="ORF">CC1G_13639</name>
</gene>
<comment type="caution">
    <text evidence="1">The sequence shown here is derived from an EMBL/GenBank/DDBJ whole genome shotgun (WGS) entry which is preliminary data.</text>
</comment>
<reference evidence="1 2" key="1">
    <citation type="journal article" date="2010" name="Proc. Natl. Acad. Sci. U.S.A.">
        <title>Insights into evolution of multicellular fungi from the assembled chromosomes of the mushroom Coprinopsis cinerea (Coprinus cinereus).</title>
        <authorList>
            <person name="Stajich J.E."/>
            <person name="Wilke S.K."/>
            <person name="Ahren D."/>
            <person name="Au C.H."/>
            <person name="Birren B.W."/>
            <person name="Borodovsky M."/>
            <person name="Burns C."/>
            <person name="Canback B."/>
            <person name="Casselton L.A."/>
            <person name="Cheng C.K."/>
            <person name="Deng J."/>
            <person name="Dietrich F.S."/>
            <person name="Fargo D.C."/>
            <person name="Farman M.L."/>
            <person name="Gathman A.C."/>
            <person name="Goldberg J."/>
            <person name="Guigo R."/>
            <person name="Hoegger P.J."/>
            <person name="Hooker J.B."/>
            <person name="Huggins A."/>
            <person name="James T.Y."/>
            <person name="Kamada T."/>
            <person name="Kilaru S."/>
            <person name="Kodira C."/>
            <person name="Kues U."/>
            <person name="Kupfer D."/>
            <person name="Kwan H.S."/>
            <person name="Lomsadze A."/>
            <person name="Li W."/>
            <person name="Lilly W.W."/>
            <person name="Ma L.J."/>
            <person name="Mackey A.J."/>
            <person name="Manning G."/>
            <person name="Martin F."/>
            <person name="Muraguchi H."/>
            <person name="Natvig D.O."/>
            <person name="Palmerini H."/>
            <person name="Ramesh M.A."/>
            <person name="Rehmeyer C.J."/>
            <person name="Roe B.A."/>
            <person name="Shenoy N."/>
            <person name="Stanke M."/>
            <person name="Ter-Hovhannisyan V."/>
            <person name="Tunlid A."/>
            <person name="Velagapudi R."/>
            <person name="Vision T.J."/>
            <person name="Zeng Q."/>
            <person name="Zolan M.E."/>
            <person name="Pukkila P.J."/>
        </authorList>
    </citation>
    <scope>NUCLEOTIDE SEQUENCE [LARGE SCALE GENOMIC DNA]</scope>
    <source>
        <strain evidence="2">Okayama-7 / 130 / ATCC MYA-4618 / FGSC 9003</strain>
    </source>
</reference>
<dbReference type="EMBL" id="AACS02000001">
    <property type="protein sequence ID" value="EFI28613.1"/>
    <property type="molecule type" value="Genomic_DNA"/>
</dbReference>
<name>D6RK58_COPC7</name>
<dbReference type="eggNOG" id="ENOG502SYTB">
    <property type="taxonomic scope" value="Eukaryota"/>
</dbReference>
<dbReference type="GeneID" id="6008919"/>
<keyword evidence="2" id="KW-1185">Reference proteome</keyword>
<proteinExistence type="predicted"/>
<evidence type="ECO:0000313" key="1">
    <source>
        <dbReference type="EMBL" id="EFI28613.1"/>
    </source>
</evidence>
<evidence type="ECO:0000313" key="2">
    <source>
        <dbReference type="Proteomes" id="UP000001861"/>
    </source>
</evidence>
<dbReference type="Proteomes" id="UP000001861">
    <property type="component" value="Unassembled WGS sequence"/>
</dbReference>
<sequence>MLEVYSQPISRNDYRQTAYKMTVLLNEKPANFHDAVESFTKLVQRSRKTSTRLLCTVPTWDPSAEDCWDLQDFQELRSRFLVFVHEVITSLRNAGLVASYSLAPSGSSRGMIVALPSNTAVNQQVVSDSFSKIGLGPSNGITVMDTKAGPSIVIS</sequence>
<dbReference type="VEuPathDB" id="FungiDB:CC1G_13639"/>
<dbReference type="InParanoid" id="D6RK58"/>
<protein>
    <submittedName>
        <fullName evidence="1">Uncharacterized protein</fullName>
    </submittedName>
</protein>
<dbReference type="KEGG" id="cci:CC1G_13639"/>
<dbReference type="OrthoDB" id="3143640at2759"/>
<dbReference type="AlphaFoldDB" id="D6RK58"/>
<dbReference type="HOGENOM" id="CLU_151434_0_0_1"/>
<dbReference type="OMA" id="EGPVIIM"/>
<organism evidence="1 2">
    <name type="scientific">Coprinopsis cinerea (strain Okayama-7 / 130 / ATCC MYA-4618 / FGSC 9003)</name>
    <name type="common">Inky cap fungus</name>
    <name type="synonym">Hormographiella aspergillata</name>
    <dbReference type="NCBI Taxonomy" id="240176"/>
    <lineage>
        <taxon>Eukaryota</taxon>
        <taxon>Fungi</taxon>
        <taxon>Dikarya</taxon>
        <taxon>Basidiomycota</taxon>
        <taxon>Agaricomycotina</taxon>
        <taxon>Agaricomycetes</taxon>
        <taxon>Agaricomycetidae</taxon>
        <taxon>Agaricales</taxon>
        <taxon>Agaricineae</taxon>
        <taxon>Psathyrellaceae</taxon>
        <taxon>Coprinopsis</taxon>
    </lineage>
</organism>